<keyword evidence="6" id="KW-1185">Reference proteome</keyword>
<dbReference type="InterPro" id="IPR001623">
    <property type="entry name" value="DnaJ_domain"/>
</dbReference>
<dbReference type="PANTHER" id="PTHR44360:SF1">
    <property type="entry name" value="DNAJ HOMOLOG SUBFAMILY B MEMBER 9"/>
    <property type="match status" value="1"/>
</dbReference>
<dbReference type="CDD" id="cd06257">
    <property type="entry name" value="DnaJ"/>
    <property type="match status" value="1"/>
</dbReference>
<dbReference type="Gene3D" id="1.10.287.110">
    <property type="entry name" value="DnaJ domain"/>
    <property type="match status" value="1"/>
</dbReference>
<feature type="compositionally biased region" description="Low complexity" evidence="2">
    <location>
        <begin position="341"/>
        <end position="350"/>
    </location>
</feature>
<feature type="domain" description="J" evidence="4">
    <location>
        <begin position="536"/>
        <end position="601"/>
    </location>
</feature>
<keyword evidence="3" id="KW-1133">Transmembrane helix</keyword>
<dbReference type="PROSITE" id="PS50076">
    <property type="entry name" value="DNAJ_2"/>
    <property type="match status" value="1"/>
</dbReference>
<sequence length="623" mass="71116">MRYQSHQDIATISKAQPVSDSVRPNSHLSIHPSRPKTKKSDSMEAESQETSSDKPIKELFDVTMTKEKLRKICDSLGFSVCETDQEIKKIENLLTFPGSFDDTFNPSKGKFPFSLHYDPSQETSYIEQNNTNSGHLSFSHFIITVSKKMPSIDGLKPESKKRGGFFSRLFSRSQPEQSCDVSETIGEEYSEEEYIYSVLDTKPPPKLCSLDCEEEAIKALASSFDSSIRSVEEKLKDEMEKAKTILLDDNRLVYDKASITSLFDATMKIQRRIIEPKIIAHPIEISEPKIEEAPVEQPKLAEEMETHAPQEYQFPVSPPSKSVSSPTSESLSSKALDKDGIVSPVSSDPIISKHIEKPAKESSIVESKGVEEGKKEEEEEEKEKTGEEQTKKDVVSHPISLGIIRKKWDIILGDQFIPEKYKKLLLPSTKPVRINEPKQFDHLFDSYRKQVISPFPLPPRNIEKKCRHFINDGYSLTIKQTLDVPKRYKPAPRSSLKPLLFALAIILVAISFGVVFMMYGEEHLLWKTGERQPSKNYYGLFGVEKTATSKEISSAFRKLSRKFHPDLNPDCPDCEEKFKELEEAKDVLTDIYRRTYYDDYGTDMPPDLYRKLIKQAEVYKDNY</sequence>
<dbReference type="SUPFAM" id="SSF46565">
    <property type="entry name" value="Chaperone J-domain"/>
    <property type="match status" value="1"/>
</dbReference>
<keyword evidence="3" id="KW-0812">Transmembrane</keyword>
<keyword evidence="3" id="KW-0472">Membrane</keyword>
<dbReference type="EMBL" id="BQXS01011294">
    <property type="protein sequence ID" value="GKT36752.1"/>
    <property type="molecule type" value="Genomic_DNA"/>
</dbReference>
<feature type="compositionally biased region" description="Polar residues" evidence="2">
    <location>
        <begin position="1"/>
        <end position="28"/>
    </location>
</feature>
<dbReference type="InterPro" id="IPR036869">
    <property type="entry name" value="J_dom_sf"/>
</dbReference>
<comment type="caution">
    <text evidence="5">The sequence shown here is derived from an EMBL/GenBank/DDBJ whole genome shotgun (WGS) entry which is preliminary data.</text>
</comment>
<feature type="compositionally biased region" description="Basic and acidic residues" evidence="2">
    <location>
        <begin position="351"/>
        <end position="360"/>
    </location>
</feature>
<feature type="transmembrane region" description="Helical" evidence="3">
    <location>
        <begin position="499"/>
        <end position="519"/>
    </location>
</feature>
<evidence type="ECO:0000313" key="6">
    <source>
        <dbReference type="Proteomes" id="UP001057375"/>
    </source>
</evidence>
<dbReference type="Proteomes" id="UP001057375">
    <property type="component" value="Unassembled WGS sequence"/>
</dbReference>
<evidence type="ECO:0000313" key="5">
    <source>
        <dbReference type="EMBL" id="GKT36752.1"/>
    </source>
</evidence>
<feature type="region of interest" description="Disordered" evidence="2">
    <location>
        <begin position="312"/>
        <end position="393"/>
    </location>
</feature>
<gene>
    <name evidence="5" type="ORF">ADUPG1_009658</name>
</gene>
<protein>
    <recommendedName>
        <fullName evidence="4">J domain-containing protein</fullName>
    </recommendedName>
</protein>
<keyword evidence="1" id="KW-0143">Chaperone</keyword>
<feature type="compositionally biased region" description="Basic and acidic residues" evidence="2">
    <location>
        <begin position="368"/>
        <end position="393"/>
    </location>
</feature>
<proteinExistence type="predicted"/>
<dbReference type="PRINTS" id="PR00625">
    <property type="entry name" value="JDOMAIN"/>
</dbReference>
<accession>A0ABQ5KWB9</accession>
<feature type="region of interest" description="Disordered" evidence="2">
    <location>
        <begin position="1"/>
        <end position="56"/>
    </location>
</feature>
<dbReference type="Pfam" id="PF00226">
    <property type="entry name" value="DnaJ"/>
    <property type="match status" value="1"/>
</dbReference>
<dbReference type="SMART" id="SM00271">
    <property type="entry name" value="DnaJ"/>
    <property type="match status" value="1"/>
</dbReference>
<name>A0ABQ5KWB9_9EUKA</name>
<evidence type="ECO:0000259" key="4">
    <source>
        <dbReference type="PROSITE" id="PS50076"/>
    </source>
</evidence>
<evidence type="ECO:0000256" key="3">
    <source>
        <dbReference type="SAM" id="Phobius"/>
    </source>
</evidence>
<reference evidence="5" key="1">
    <citation type="submission" date="2022-03" db="EMBL/GenBank/DDBJ databases">
        <title>Draft genome sequence of Aduncisulcus paluster, a free-living microaerophilic Fornicata.</title>
        <authorList>
            <person name="Yuyama I."/>
            <person name="Kume K."/>
            <person name="Tamura T."/>
            <person name="Inagaki Y."/>
            <person name="Hashimoto T."/>
        </authorList>
    </citation>
    <scope>NUCLEOTIDE SEQUENCE</scope>
    <source>
        <strain evidence="5">NY0171</strain>
    </source>
</reference>
<dbReference type="InterPro" id="IPR051948">
    <property type="entry name" value="Hsp70_co-chaperone_J-domain"/>
</dbReference>
<feature type="compositionally biased region" description="Low complexity" evidence="2">
    <location>
        <begin position="319"/>
        <end position="333"/>
    </location>
</feature>
<organism evidence="5 6">
    <name type="scientific">Aduncisulcus paluster</name>
    <dbReference type="NCBI Taxonomy" id="2918883"/>
    <lineage>
        <taxon>Eukaryota</taxon>
        <taxon>Metamonada</taxon>
        <taxon>Carpediemonas-like organisms</taxon>
        <taxon>Aduncisulcus</taxon>
    </lineage>
</organism>
<dbReference type="PANTHER" id="PTHR44360">
    <property type="entry name" value="DNAJ HOMOLOG SUBFAMILY B MEMBER 9"/>
    <property type="match status" value="1"/>
</dbReference>
<evidence type="ECO:0000256" key="1">
    <source>
        <dbReference type="ARBA" id="ARBA00023186"/>
    </source>
</evidence>
<evidence type="ECO:0000256" key="2">
    <source>
        <dbReference type="SAM" id="MobiDB-lite"/>
    </source>
</evidence>